<dbReference type="CDD" id="cd01850">
    <property type="entry name" value="CDC_Septin"/>
    <property type="match status" value="1"/>
</dbReference>
<evidence type="ECO:0000256" key="4">
    <source>
        <dbReference type="ARBA" id="ARBA00023134"/>
    </source>
</evidence>
<dbReference type="GeneID" id="16073208"/>
<keyword evidence="4 6" id="KW-0342">GTP-binding</keyword>
<dbReference type="InterPro" id="IPR027417">
    <property type="entry name" value="P-loop_NTPase"/>
</dbReference>
<gene>
    <name evidence="9" type="ORF">PTSG_07215</name>
</gene>
<evidence type="ECO:0000259" key="8">
    <source>
        <dbReference type="PROSITE" id="PS51719"/>
    </source>
</evidence>
<evidence type="ECO:0000256" key="2">
    <source>
        <dbReference type="ARBA" id="ARBA00022741"/>
    </source>
</evidence>
<evidence type="ECO:0000256" key="1">
    <source>
        <dbReference type="ARBA" id="ARBA00022618"/>
    </source>
</evidence>
<evidence type="ECO:0000256" key="3">
    <source>
        <dbReference type="ARBA" id="ARBA00023054"/>
    </source>
</evidence>
<dbReference type="eggNOG" id="KOG2655">
    <property type="taxonomic scope" value="Eukaryota"/>
</dbReference>
<dbReference type="GO" id="GO:0005525">
    <property type="term" value="F:GTP binding"/>
    <property type="evidence" value="ECO:0007669"/>
    <property type="project" value="UniProtKB-KW"/>
</dbReference>
<dbReference type="PIRSF" id="PIRSF006698">
    <property type="entry name" value="Septin"/>
    <property type="match status" value="1"/>
</dbReference>
<feature type="compositionally biased region" description="Basic and acidic residues" evidence="7">
    <location>
        <begin position="369"/>
        <end position="398"/>
    </location>
</feature>
<dbReference type="GO" id="GO:0051301">
    <property type="term" value="P:cell division"/>
    <property type="evidence" value="ECO:0007669"/>
    <property type="project" value="UniProtKB-KW"/>
</dbReference>
<keyword evidence="2 6" id="KW-0547">Nucleotide-binding</keyword>
<dbReference type="FunCoup" id="F2UEE2">
    <property type="interactions" value="1017"/>
</dbReference>
<dbReference type="EMBL" id="GL832970">
    <property type="protein sequence ID" value="EGD74992.1"/>
    <property type="molecule type" value="Genomic_DNA"/>
</dbReference>
<dbReference type="SUPFAM" id="SSF52540">
    <property type="entry name" value="P-loop containing nucleoside triphosphate hydrolases"/>
    <property type="match status" value="1"/>
</dbReference>
<dbReference type="InterPro" id="IPR016491">
    <property type="entry name" value="Septin"/>
</dbReference>
<protein>
    <recommendedName>
        <fullName evidence="8">Septin-type G domain-containing protein</fullName>
    </recommendedName>
</protein>
<organism evidence="10">
    <name type="scientific">Salpingoeca rosetta (strain ATCC 50818 / BSB-021)</name>
    <dbReference type="NCBI Taxonomy" id="946362"/>
    <lineage>
        <taxon>Eukaryota</taxon>
        <taxon>Choanoflagellata</taxon>
        <taxon>Craspedida</taxon>
        <taxon>Salpingoecidae</taxon>
        <taxon>Salpingoeca</taxon>
    </lineage>
</organism>
<feature type="region of interest" description="Disordered" evidence="7">
    <location>
        <begin position="369"/>
        <end position="412"/>
    </location>
</feature>
<dbReference type="STRING" id="946362.F2UEE2"/>
<dbReference type="InParanoid" id="F2UEE2"/>
<accession>F2UEE2</accession>
<keyword evidence="10" id="KW-1185">Reference proteome</keyword>
<keyword evidence="1" id="KW-0132">Cell division</keyword>
<name>F2UEE2_SALR5</name>
<dbReference type="Pfam" id="PF00735">
    <property type="entry name" value="Septin"/>
    <property type="match status" value="1"/>
</dbReference>
<proteinExistence type="inferred from homology"/>
<reference evidence="9" key="1">
    <citation type="submission" date="2009-08" db="EMBL/GenBank/DDBJ databases">
        <title>Annotation of Salpingoeca rosetta.</title>
        <authorList>
            <consortium name="The Broad Institute Genome Sequencing Platform"/>
            <person name="Russ C."/>
            <person name="Cuomo C."/>
            <person name="Burger G."/>
            <person name="Gray M.W."/>
            <person name="Holland P.W.H."/>
            <person name="King N."/>
            <person name="Lang F.B.F."/>
            <person name="Roger A.J."/>
            <person name="Ruiz-Trillo I."/>
            <person name="Young S.K."/>
            <person name="Zeng Q."/>
            <person name="Gargeya S."/>
            <person name="Alvarado L."/>
            <person name="Berlin A."/>
            <person name="Chapman S.B."/>
            <person name="Chen Z."/>
            <person name="Freedman E."/>
            <person name="Gellesch M."/>
            <person name="Goldberg J."/>
            <person name="Griggs A."/>
            <person name="Gujja S."/>
            <person name="Heilman E."/>
            <person name="Heiman D."/>
            <person name="Howarth C."/>
            <person name="Mehta T."/>
            <person name="Neiman D."/>
            <person name="Pearson M."/>
            <person name="Roberts A."/>
            <person name="Saif S."/>
            <person name="Shea T."/>
            <person name="Shenoy N."/>
            <person name="Sisk P."/>
            <person name="Stolte C."/>
            <person name="Sykes S."/>
            <person name="White J."/>
            <person name="Yandava C."/>
            <person name="Haas B."/>
            <person name="Nusbaum C."/>
            <person name="Birren B."/>
        </authorList>
    </citation>
    <scope>NUCLEOTIDE SEQUENCE [LARGE SCALE GENOMIC DNA]</scope>
    <source>
        <strain evidence="9">ATCC 50818</strain>
    </source>
</reference>
<dbReference type="Gene3D" id="3.40.50.300">
    <property type="entry name" value="P-loop containing nucleotide triphosphate hydrolases"/>
    <property type="match status" value="1"/>
</dbReference>
<dbReference type="OMA" id="RSNPMGS"/>
<evidence type="ECO:0000313" key="10">
    <source>
        <dbReference type="Proteomes" id="UP000007799"/>
    </source>
</evidence>
<dbReference type="PROSITE" id="PS51719">
    <property type="entry name" value="G_SEPTIN"/>
    <property type="match status" value="1"/>
</dbReference>
<dbReference type="PANTHER" id="PTHR18884">
    <property type="entry name" value="SEPTIN"/>
    <property type="match status" value="1"/>
</dbReference>
<evidence type="ECO:0000313" key="9">
    <source>
        <dbReference type="EMBL" id="EGD74992.1"/>
    </source>
</evidence>
<feature type="domain" description="Septin-type G" evidence="8">
    <location>
        <begin position="21"/>
        <end position="294"/>
    </location>
</feature>
<comment type="similarity">
    <text evidence="6">Belongs to the TRAFAC class TrmE-Era-EngA-EngB-Septin-like GTPase superfamily. Septin GTPase family.</text>
</comment>
<dbReference type="FunFam" id="3.40.50.300:FF:000162">
    <property type="entry name" value="septin-7 isoform X1"/>
    <property type="match status" value="1"/>
</dbReference>
<evidence type="ECO:0000256" key="5">
    <source>
        <dbReference type="ARBA" id="ARBA00023306"/>
    </source>
</evidence>
<keyword evidence="5" id="KW-0131">Cell cycle</keyword>
<evidence type="ECO:0000256" key="7">
    <source>
        <dbReference type="SAM" id="MobiDB-lite"/>
    </source>
</evidence>
<evidence type="ECO:0000256" key="6">
    <source>
        <dbReference type="RuleBase" id="RU004560"/>
    </source>
</evidence>
<sequence length="412" mass="47716">MSGDIGFANLPNQIHREVTLKGFDFTLMVVGRSGLGKSTFVNTLFSTDIYEEDKPYPPPCARIPSTTSVQESVTTLIENDVQLTLTLVDTPGFGNGINNTDCWVPIEEYVDNAFSKYEGEESKISRTDIRDCRVHCCLYFLTPCIHGVRPLDIEVMKRLHTKVNIIPVIAKADSLTVDECQLLKERVRATLAEHNINVFEFPEDDDDDEEVQDDVANARSAWPFAVSASTQVLFADDKEMRGRAYPWGYVEVDNPQHSDFVGLRNLIIRTYMQQLIDTTNNVHYERFRQQRLSSLSLDTSISGSPKSDPNSQNFIEQLEGQLKQHEKKLVKMEREMTEVFEKRVREKQQKIKTQEAQLLKEHEEFEEKLKKQQRELEMQREQFEREKKEYEAEEEKRKAAQAQSTGRRKKFF</sequence>
<dbReference type="GO" id="GO:0005856">
    <property type="term" value="C:cytoskeleton"/>
    <property type="evidence" value="ECO:0007669"/>
    <property type="project" value="UniProtKB-ARBA"/>
</dbReference>
<dbReference type="OrthoDB" id="416553at2759"/>
<dbReference type="Proteomes" id="UP000007799">
    <property type="component" value="Unassembled WGS sequence"/>
</dbReference>
<dbReference type="KEGG" id="sre:PTSG_07215"/>
<dbReference type="AlphaFoldDB" id="F2UEE2"/>
<keyword evidence="3" id="KW-0175">Coiled coil</keyword>
<dbReference type="InterPro" id="IPR030379">
    <property type="entry name" value="G_SEPTIN_dom"/>
</dbReference>
<dbReference type="RefSeq" id="XP_004992637.1">
    <property type="nucleotide sequence ID" value="XM_004992580.1"/>
</dbReference>